<keyword evidence="2" id="KW-0808">Transferase</keyword>
<keyword evidence="2" id="KW-0489">Methyltransferase</keyword>
<evidence type="ECO:0000313" key="3">
    <source>
        <dbReference type="Proteomes" id="UP000298324"/>
    </source>
</evidence>
<dbReference type="GO" id="GO:0009007">
    <property type="term" value="F:site-specific DNA-methyltransferase (adenine-specific) activity"/>
    <property type="evidence" value="ECO:0007669"/>
    <property type="project" value="UniProtKB-EC"/>
</dbReference>
<protein>
    <submittedName>
        <fullName evidence="2">Modification methylase TaqI</fullName>
        <ecNumber evidence="2">2.1.1.72</ecNumber>
    </submittedName>
</protein>
<name>A0A4Y7RED2_9FIRM</name>
<keyword evidence="3" id="KW-1185">Reference proteome</keyword>
<dbReference type="GO" id="GO:0003676">
    <property type="term" value="F:nucleic acid binding"/>
    <property type="evidence" value="ECO:0007669"/>
    <property type="project" value="InterPro"/>
</dbReference>
<evidence type="ECO:0000313" key="2">
    <source>
        <dbReference type="EMBL" id="TEB07344.1"/>
    </source>
</evidence>
<organism evidence="2 3">
    <name type="scientific">Pelotomaculum schinkii</name>
    <dbReference type="NCBI Taxonomy" id="78350"/>
    <lineage>
        <taxon>Bacteria</taxon>
        <taxon>Bacillati</taxon>
        <taxon>Bacillota</taxon>
        <taxon>Clostridia</taxon>
        <taxon>Eubacteriales</taxon>
        <taxon>Desulfotomaculaceae</taxon>
        <taxon>Pelotomaculum</taxon>
    </lineage>
</organism>
<sequence>MTKKRNDYDYYVTPEWVVRKLLEHRRLYGHILDPTAGDGAVLKAIRNFGYKNSITSVEIRKAEEKKLQEFGNVFIADFLTWQPDQKYDTIITNPPYNIAKEIIMKCFEVVSEKGQIIMLMKTAYLESGDRYDFWQNYPVSFLYALSDRPYFDDDYQTDQAAYAWFIWDGSEGTIKVI</sequence>
<dbReference type="EMBL" id="QFGA01000001">
    <property type="protein sequence ID" value="TEB07344.1"/>
    <property type="molecule type" value="Genomic_DNA"/>
</dbReference>
<gene>
    <name evidence="2" type="primary">taqIM</name>
    <name evidence="2" type="ORF">Psch_00894</name>
</gene>
<dbReference type="InterPro" id="IPR007848">
    <property type="entry name" value="Small_mtfrase_dom"/>
</dbReference>
<dbReference type="PROSITE" id="PS00092">
    <property type="entry name" value="N6_MTASE"/>
    <property type="match status" value="1"/>
</dbReference>
<comment type="caution">
    <text evidence="2">The sequence shown here is derived from an EMBL/GenBank/DDBJ whole genome shotgun (WGS) entry which is preliminary data.</text>
</comment>
<dbReference type="Gene3D" id="3.40.50.150">
    <property type="entry name" value="Vaccinia Virus protein VP39"/>
    <property type="match status" value="1"/>
</dbReference>
<reference evidence="2 3" key="1">
    <citation type="journal article" date="2018" name="Environ. Microbiol.">
        <title>Novel energy conservation strategies and behaviour of Pelotomaculum schinkii driving syntrophic propionate catabolism.</title>
        <authorList>
            <person name="Hidalgo-Ahumada C.A.P."/>
            <person name="Nobu M.K."/>
            <person name="Narihiro T."/>
            <person name="Tamaki H."/>
            <person name="Liu W.T."/>
            <person name="Kamagata Y."/>
            <person name="Stams A.J.M."/>
            <person name="Imachi H."/>
            <person name="Sousa D.Z."/>
        </authorList>
    </citation>
    <scope>NUCLEOTIDE SEQUENCE [LARGE SCALE GENOMIC DNA]</scope>
    <source>
        <strain evidence="2 3">HH</strain>
    </source>
</reference>
<dbReference type="SUPFAM" id="SSF53335">
    <property type="entry name" value="S-adenosyl-L-methionine-dependent methyltransferases"/>
    <property type="match status" value="1"/>
</dbReference>
<dbReference type="RefSeq" id="WP_190239264.1">
    <property type="nucleotide sequence ID" value="NZ_QFGA01000001.1"/>
</dbReference>
<dbReference type="PRINTS" id="PR00507">
    <property type="entry name" value="N12N6MTFRASE"/>
</dbReference>
<dbReference type="InterPro" id="IPR029063">
    <property type="entry name" value="SAM-dependent_MTases_sf"/>
</dbReference>
<dbReference type="Proteomes" id="UP000298324">
    <property type="component" value="Unassembled WGS sequence"/>
</dbReference>
<dbReference type="CDD" id="cd02440">
    <property type="entry name" value="AdoMet_MTases"/>
    <property type="match status" value="1"/>
</dbReference>
<proteinExistence type="predicted"/>
<dbReference type="Pfam" id="PF05175">
    <property type="entry name" value="MTS"/>
    <property type="match status" value="1"/>
</dbReference>
<dbReference type="AlphaFoldDB" id="A0A4Y7RED2"/>
<feature type="domain" description="Methyltransferase small" evidence="1">
    <location>
        <begin position="29"/>
        <end position="118"/>
    </location>
</feature>
<dbReference type="InterPro" id="IPR002052">
    <property type="entry name" value="DNA_methylase_N6_adenine_CS"/>
</dbReference>
<dbReference type="GO" id="GO:0032259">
    <property type="term" value="P:methylation"/>
    <property type="evidence" value="ECO:0007669"/>
    <property type="project" value="UniProtKB-KW"/>
</dbReference>
<dbReference type="GO" id="GO:0008170">
    <property type="term" value="F:N-methyltransferase activity"/>
    <property type="evidence" value="ECO:0007669"/>
    <property type="project" value="UniProtKB-ARBA"/>
</dbReference>
<dbReference type="EC" id="2.1.1.72" evidence="2"/>
<accession>A0A4Y7RED2</accession>
<evidence type="ECO:0000259" key="1">
    <source>
        <dbReference type="Pfam" id="PF05175"/>
    </source>
</evidence>